<keyword evidence="2" id="KW-0663">Pyridoxal phosphate</keyword>
<reference evidence="5 6" key="2">
    <citation type="journal article" date="2017" name="Genome Biol. Evol.">
        <title>Trajectories and Drivers of Genome Evolution in Surface-Associated Marine Phaeobacter.</title>
        <authorList>
            <person name="Freese H.M."/>
            <person name="Sikorski J."/>
            <person name="Bunk B."/>
            <person name="Scheuner C."/>
            <person name="Meier-Kolthoff J.P."/>
            <person name="Sproer C."/>
            <person name="Gram L."/>
            <person name="Overmann J."/>
        </authorList>
    </citation>
    <scope>NUCLEOTIDE SEQUENCE [LARGE SCALE GENOMIC DNA]</scope>
    <source>
        <strain evidence="5 6">P36</strain>
    </source>
</reference>
<feature type="compositionally biased region" description="Basic and acidic residues" evidence="3">
    <location>
        <begin position="275"/>
        <end position="291"/>
    </location>
</feature>
<dbReference type="Gene3D" id="2.40.37.10">
    <property type="entry name" value="Lyase, Ornithine Decarboxylase, Chain A, domain 1"/>
    <property type="match status" value="1"/>
</dbReference>
<dbReference type="SUPFAM" id="SSF51419">
    <property type="entry name" value="PLP-binding barrel"/>
    <property type="match status" value="1"/>
</dbReference>
<dbReference type="CDD" id="cd06842">
    <property type="entry name" value="PLPDE_III_Y4yA_like"/>
    <property type="match status" value="1"/>
</dbReference>
<reference evidence="5 6" key="1">
    <citation type="journal article" date="2017" name="Front. Microbiol.">
        <title>Phaeobacter piscinae sp. nov., a species of the Roseobacter group and potential aquaculture probiont.</title>
        <authorList>
            <person name="Sonnenschein E.C."/>
            <person name="Phippen C.B.W."/>
            <person name="Nielsen K.F."/>
            <person name="Mateiu R.V."/>
            <person name="Melchiorsen J."/>
            <person name="Gram L."/>
            <person name="Overmann J."/>
            <person name="Freese H.M."/>
        </authorList>
    </citation>
    <scope>NUCLEOTIDE SEQUENCE [LARGE SCALE GENOMIC DNA]</scope>
    <source>
        <strain evidence="5 6">P36</strain>
    </source>
</reference>
<keyword evidence="6" id="KW-1185">Reference proteome</keyword>
<name>A0ABM6P9H4_9RHOB</name>
<feature type="region of interest" description="Disordered" evidence="3">
    <location>
        <begin position="275"/>
        <end position="299"/>
    </location>
</feature>
<protein>
    <submittedName>
        <fullName evidence="5">Diaminopimelate decarboxylase-like protein</fullName>
    </submittedName>
</protein>
<evidence type="ECO:0000259" key="4">
    <source>
        <dbReference type="Pfam" id="PF02784"/>
    </source>
</evidence>
<dbReference type="Gene3D" id="3.20.20.10">
    <property type="entry name" value="Alanine racemase"/>
    <property type="match status" value="1"/>
</dbReference>
<dbReference type="PANTHER" id="PTHR43727">
    <property type="entry name" value="DIAMINOPIMELATE DECARBOXYLASE"/>
    <property type="match status" value="1"/>
</dbReference>
<dbReference type="Proteomes" id="UP000218891">
    <property type="component" value="Chromosome"/>
</dbReference>
<dbReference type="PANTHER" id="PTHR43727:SF2">
    <property type="entry name" value="GROUP IV DECARBOXYLASE"/>
    <property type="match status" value="1"/>
</dbReference>
<evidence type="ECO:0000313" key="6">
    <source>
        <dbReference type="Proteomes" id="UP000218891"/>
    </source>
</evidence>
<dbReference type="SUPFAM" id="SSF50621">
    <property type="entry name" value="Alanine racemase C-terminal domain-like"/>
    <property type="match status" value="1"/>
</dbReference>
<gene>
    <name evidence="5" type="ORF">PhaeoP36_00142</name>
</gene>
<evidence type="ECO:0000256" key="2">
    <source>
        <dbReference type="ARBA" id="ARBA00022898"/>
    </source>
</evidence>
<reference evidence="5 6" key="3">
    <citation type="journal article" date="2017" name="Int. J. Syst. Evol. Microbiol.">
        <title>Adaptation of Surface-Associated Bacteria to the Open Ocean: A Genomically Distinct Subpopulation of Phaeobacter gallaeciensis Colonizes Pacific Mesozooplankton.</title>
        <authorList>
            <person name="Freese H.M."/>
            <person name="Methner A."/>
            <person name="Overmann J."/>
        </authorList>
    </citation>
    <scope>NUCLEOTIDE SEQUENCE [LARGE SCALE GENOMIC DNA]</scope>
    <source>
        <strain evidence="5 6">P36</strain>
    </source>
</reference>
<evidence type="ECO:0000256" key="1">
    <source>
        <dbReference type="ARBA" id="ARBA00001933"/>
    </source>
</evidence>
<accession>A0ABM6P9H4</accession>
<dbReference type="InterPro" id="IPR029066">
    <property type="entry name" value="PLP-binding_barrel"/>
</dbReference>
<feature type="domain" description="Orn/DAP/Arg decarboxylase 2 N-terminal" evidence="4">
    <location>
        <begin position="71"/>
        <end position="258"/>
    </location>
</feature>
<organism evidence="5 6">
    <name type="scientific">Phaeobacter piscinae</name>
    <dbReference type="NCBI Taxonomy" id="1580596"/>
    <lineage>
        <taxon>Bacteria</taxon>
        <taxon>Pseudomonadati</taxon>
        <taxon>Pseudomonadota</taxon>
        <taxon>Alphaproteobacteria</taxon>
        <taxon>Rhodobacterales</taxon>
        <taxon>Roseobacteraceae</taxon>
        <taxon>Phaeobacter</taxon>
    </lineage>
</organism>
<dbReference type="Pfam" id="PF02784">
    <property type="entry name" value="Orn_Arg_deC_N"/>
    <property type="match status" value="1"/>
</dbReference>
<comment type="cofactor">
    <cofactor evidence="1">
        <name>pyridoxal 5'-phosphate</name>
        <dbReference type="ChEBI" id="CHEBI:597326"/>
    </cofactor>
</comment>
<sequence>MNPRQSLFDHCRGVVPLRPRLEDWMVDLIADPPRLHALIEEFGAPLNIQSVEPFSRHIAALTGCVADFDLPFMPMFARKANKCLTYVQSARDQGIGIDTASHAEVEQCLAQGVPGHRIVCTAAVKDRALMALCVAGGVTIVLDNSDELALLEEVSQGGDRTISVGLRLNGFSCGGRAIYSRFGFTLSEVPGIVARLERSVALRLDGLHFHLNGYSAEERIAAISQTLPMVADIRGDCSRDFFLDIGGGIPMNYLADPRQWDVWLAELDKALAGERDPITQHNDNLGRKRGPDGAPGTVDSYPVAQSLVQTDWMRQILQAPDGDRTIARRLRDAHVTLRCEPGRSLLDGCGMTVARVAFRKTDSVGESVIGVQMNRTQSRSGFSESALDPLMVPGKGPRGDAVAGYLAGTYCTESEWLTRRKMAFPHGVGVGDLMVFPNTAGYLMHFLESRSHQFPLARNIFLRSDPDASARLDGIDQGGHDHPTG</sequence>
<dbReference type="EMBL" id="CP010643">
    <property type="protein sequence ID" value="ATG34315.1"/>
    <property type="molecule type" value="Genomic_DNA"/>
</dbReference>
<dbReference type="InterPro" id="IPR022644">
    <property type="entry name" value="De-COase2_N"/>
</dbReference>
<dbReference type="InterPro" id="IPR009006">
    <property type="entry name" value="Ala_racemase/Decarboxylase_C"/>
</dbReference>
<evidence type="ECO:0000313" key="5">
    <source>
        <dbReference type="EMBL" id="ATG34315.1"/>
    </source>
</evidence>
<dbReference type="InterPro" id="IPR042152">
    <property type="entry name" value="Y4yA-like"/>
</dbReference>
<evidence type="ECO:0000256" key="3">
    <source>
        <dbReference type="SAM" id="MobiDB-lite"/>
    </source>
</evidence>
<proteinExistence type="predicted"/>
<reference evidence="5 6" key="4">
    <citation type="journal article" date="2018" name="Environ. Microbiol. Rep.">
        <title>Phylogenetic distribution of roseobacticides in the Roseobacter group and their effect on microalgae.</title>
        <authorList>
            <person name="Sonnenschein E.C."/>
            <person name="Phippen C.B."/>
            <person name="Bentzon-Tilia M."/>
            <person name="Rasmussen S.A."/>
            <person name="Nielsen K.F."/>
            <person name="Gram L."/>
        </authorList>
    </citation>
    <scope>NUCLEOTIDE SEQUENCE [LARGE SCALE GENOMIC DNA]</scope>
    <source>
        <strain evidence="5 6">P36</strain>
    </source>
</reference>